<feature type="non-terminal residue" evidence="1">
    <location>
        <position position="64"/>
    </location>
</feature>
<proteinExistence type="predicted"/>
<gene>
    <name evidence="1" type="ORF">METZ01_LOCUS103572</name>
</gene>
<dbReference type="AlphaFoldDB" id="A0A381WF82"/>
<accession>A0A381WF82</accession>
<feature type="non-terminal residue" evidence="1">
    <location>
        <position position="1"/>
    </location>
</feature>
<name>A0A381WF82_9ZZZZ</name>
<organism evidence="1">
    <name type="scientific">marine metagenome</name>
    <dbReference type="NCBI Taxonomy" id="408172"/>
    <lineage>
        <taxon>unclassified sequences</taxon>
        <taxon>metagenomes</taxon>
        <taxon>ecological metagenomes</taxon>
    </lineage>
</organism>
<reference evidence="1" key="1">
    <citation type="submission" date="2018-05" db="EMBL/GenBank/DDBJ databases">
        <authorList>
            <person name="Lanie J.A."/>
            <person name="Ng W.-L."/>
            <person name="Kazmierczak K.M."/>
            <person name="Andrzejewski T.M."/>
            <person name="Davidsen T.M."/>
            <person name="Wayne K.J."/>
            <person name="Tettelin H."/>
            <person name="Glass J.I."/>
            <person name="Rusch D."/>
            <person name="Podicherti R."/>
            <person name="Tsui H.-C.T."/>
            <person name="Winkler M.E."/>
        </authorList>
    </citation>
    <scope>NUCLEOTIDE SEQUENCE</scope>
</reference>
<sequence length="64" mass="7534">KLCRLHVKYPDRNLIIPSARAVPVIRRLFWQKLSWRRNCSAGDQNTVTQTLCWKQLCGLIGRVR</sequence>
<protein>
    <submittedName>
        <fullName evidence="1">Uncharacterized protein</fullName>
    </submittedName>
</protein>
<dbReference type="EMBL" id="UINC01011497">
    <property type="protein sequence ID" value="SVA50718.1"/>
    <property type="molecule type" value="Genomic_DNA"/>
</dbReference>
<evidence type="ECO:0000313" key="1">
    <source>
        <dbReference type="EMBL" id="SVA50718.1"/>
    </source>
</evidence>